<dbReference type="CDD" id="cd09008">
    <property type="entry name" value="MTAN"/>
    <property type="match status" value="1"/>
</dbReference>
<dbReference type="UniPathway" id="UPA00904">
    <property type="reaction ID" value="UER00871"/>
</dbReference>
<dbReference type="InterPro" id="IPR000845">
    <property type="entry name" value="Nucleoside_phosphorylase_d"/>
</dbReference>
<evidence type="ECO:0000256" key="3">
    <source>
        <dbReference type="ARBA" id="ARBA00022605"/>
    </source>
</evidence>
<organism evidence="8 9">
    <name type="scientific">Mycoplasma putrefaciens Mput9231</name>
    <dbReference type="NCBI Taxonomy" id="1292033"/>
    <lineage>
        <taxon>Bacteria</taxon>
        <taxon>Bacillati</taxon>
        <taxon>Mycoplasmatota</taxon>
        <taxon>Mollicutes</taxon>
        <taxon>Mycoplasmataceae</taxon>
        <taxon>Mycoplasma</taxon>
    </lineage>
</organism>
<evidence type="ECO:0000256" key="1">
    <source>
        <dbReference type="ARBA" id="ARBA00004945"/>
    </source>
</evidence>
<sequence length="224" mass="25562">MQNKKLIISAMYQELEQAIVTWSAELIEDNSIVKVYQAKNILFAITGIGLVNASIALSYLLSKYHIDTILNIGTCGSLNQNLKQQDIVIVKNAWYSAADATAFNYSYGQIPKMTKFYQTDKDLNKSIENKLKNFKYVNIASADIFINNKQQIDLFINKLEQIIDVVDMECTSFLQTAYLFNKKITSIKVISDVLFSEEKNSLQFNEFINHASKIISQIILKLFN</sequence>
<keyword evidence="5" id="KW-0486">Methionine biosynthesis</keyword>
<evidence type="ECO:0000256" key="2">
    <source>
        <dbReference type="ARBA" id="ARBA00011974"/>
    </source>
</evidence>
<dbReference type="PATRIC" id="fig|1292033.3.peg.372"/>
<accession>M9W9W9</accession>
<dbReference type="Proteomes" id="UP000012984">
    <property type="component" value="Chromosome"/>
</dbReference>
<dbReference type="AlphaFoldDB" id="M9W9W9"/>
<dbReference type="PANTHER" id="PTHR46832:SF1">
    <property type="entry name" value="5'-METHYLTHIOADENOSINE_S-ADENOSYLHOMOCYSTEINE NUCLEOSIDASE"/>
    <property type="match status" value="1"/>
</dbReference>
<keyword evidence="4" id="KW-0378">Hydrolase</keyword>
<dbReference type="KEGG" id="mput:MPUT9231_3840"/>
<dbReference type="Pfam" id="PF01048">
    <property type="entry name" value="PNP_UDP_1"/>
    <property type="match status" value="1"/>
</dbReference>
<dbReference type="Gene3D" id="3.40.50.1580">
    <property type="entry name" value="Nucleoside phosphorylase domain"/>
    <property type="match status" value="1"/>
</dbReference>
<reference evidence="8 9" key="1">
    <citation type="journal article" date="2013" name="Genome Announc.">
        <title>Complete Genome Sequence of Mycoplasma putrefaciens Strain 9231, One of the Agents of Contagious Agalactia in Goats.</title>
        <authorList>
            <person name="Dupuy V."/>
            <person name="Sirand-Pugnet P."/>
            <person name="Baranowski E."/>
            <person name="Barre A."/>
            <person name="Breton M."/>
            <person name="Couture C."/>
            <person name="Dordet-Frisoni E."/>
            <person name="Gaurivaud P."/>
            <person name="Jacob D."/>
            <person name="Lemaitre C."/>
            <person name="Manso-Silvan L."/>
            <person name="Nikolski M."/>
            <person name="Nouvel L.X."/>
            <person name="Poumarat F."/>
            <person name="Tardy F."/>
            <person name="Thebault P."/>
            <person name="Theil S."/>
            <person name="Citti C."/>
            <person name="Blanchard A."/>
            <person name="Thiaucourt F."/>
        </authorList>
    </citation>
    <scope>NUCLEOTIDE SEQUENCE [LARGE SCALE GENOMIC DNA]</scope>
    <source>
        <strain evidence="8">Mput9231</strain>
    </source>
</reference>
<evidence type="ECO:0000256" key="5">
    <source>
        <dbReference type="ARBA" id="ARBA00023167"/>
    </source>
</evidence>
<protein>
    <recommendedName>
        <fullName evidence="2">adenosylhomocysteine nucleosidase</fullName>
        <ecNumber evidence="2">3.2.2.9</ecNumber>
    </recommendedName>
</protein>
<evidence type="ECO:0000313" key="8">
    <source>
        <dbReference type="EMBL" id="AGJ90798.1"/>
    </source>
</evidence>
<proteinExistence type="predicted"/>
<dbReference type="GO" id="GO:0019284">
    <property type="term" value="P:L-methionine salvage from S-adenosylmethionine"/>
    <property type="evidence" value="ECO:0007669"/>
    <property type="project" value="TreeGrafter"/>
</dbReference>
<dbReference type="NCBIfam" id="TIGR01704">
    <property type="entry name" value="MTA_SAH-Nsdase"/>
    <property type="match status" value="1"/>
</dbReference>
<dbReference type="PANTHER" id="PTHR46832">
    <property type="entry name" value="5'-METHYLTHIOADENOSINE/S-ADENOSYLHOMOCYSTEINE NUCLEOSIDASE"/>
    <property type="match status" value="1"/>
</dbReference>
<evidence type="ECO:0000259" key="7">
    <source>
        <dbReference type="Pfam" id="PF01048"/>
    </source>
</evidence>
<dbReference type="InterPro" id="IPR035994">
    <property type="entry name" value="Nucleoside_phosphorylase_sf"/>
</dbReference>
<comment type="pathway">
    <text evidence="1">Amino-acid biosynthesis; L-methionine biosynthesis via salvage pathway; S-methyl-5-thio-alpha-D-ribose 1-phosphate from S-methyl-5'-thioadenosine (hydrolase route): step 1/2.</text>
</comment>
<dbReference type="RefSeq" id="WP_015587401.1">
    <property type="nucleotide sequence ID" value="NC_021083.1"/>
</dbReference>
<evidence type="ECO:0000256" key="4">
    <source>
        <dbReference type="ARBA" id="ARBA00022801"/>
    </source>
</evidence>
<keyword evidence="6" id="KW-1133">Transmembrane helix</keyword>
<feature type="transmembrane region" description="Helical" evidence="6">
    <location>
        <begin position="41"/>
        <end position="61"/>
    </location>
</feature>
<feature type="domain" description="Nucleoside phosphorylase" evidence="7">
    <location>
        <begin position="36"/>
        <end position="222"/>
    </location>
</feature>
<keyword evidence="6" id="KW-0472">Membrane</keyword>
<dbReference type="OrthoDB" id="9792278at2"/>
<evidence type="ECO:0000313" key="9">
    <source>
        <dbReference type="Proteomes" id="UP000012984"/>
    </source>
</evidence>
<dbReference type="GO" id="GO:0005829">
    <property type="term" value="C:cytosol"/>
    <property type="evidence" value="ECO:0007669"/>
    <property type="project" value="TreeGrafter"/>
</dbReference>
<gene>
    <name evidence="8" type="primary">mtnN</name>
    <name evidence="8" type="ORF">MPUT9231_3840</name>
</gene>
<dbReference type="eggNOG" id="COG0775">
    <property type="taxonomic scope" value="Bacteria"/>
</dbReference>
<evidence type="ECO:0000256" key="6">
    <source>
        <dbReference type="SAM" id="Phobius"/>
    </source>
</evidence>
<dbReference type="InterPro" id="IPR010049">
    <property type="entry name" value="MTA_SAH_Nsdase"/>
</dbReference>
<dbReference type="GO" id="GO:0008782">
    <property type="term" value="F:adenosylhomocysteine nucleosidase activity"/>
    <property type="evidence" value="ECO:0007669"/>
    <property type="project" value="UniProtKB-EC"/>
</dbReference>
<dbReference type="EMBL" id="CP004357">
    <property type="protein sequence ID" value="AGJ90798.1"/>
    <property type="molecule type" value="Genomic_DNA"/>
</dbReference>
<keyword evidence="3" id="KW-0028">Amino-acid biosynthesis</keyword>
<dbReference type="EC" id="3.2.2.9" evidence="2"/>
<keyword evidence="6" id="KW-0812">Transmembrane</keyword>
<dbReference type="GO" id="GO:0008930">
    <property type="term" value="F:methylthioadenosine nucleosidase activity"/>
    <property type="evidence" value="ECO:0007669"/>
    <property type="project" value="InterPro"/>
</dbReference>
<dbReference type="SUPFAM" id="SSF53167">
    <property type="entry name" value="Purine and uridine phosphorylases"/>
    <property type="match status" value="1"/>
</dbReference>
<name>M9W9W9_9MOLU</name>
<dbReference type="HOGENOM" id="CLU_031248_2_2_14"/>
<dbReference type="GO" id="GO:0009164">
    <property type="term" value="P:nucleoside catabolic process"/>
    <property type="evidence" value="ECO:0007669"/>
    <property type="project" value="InterPro"/>
</dbReference>
<dbReference type="GO" id="GO:0019509">
    <property type="term" value="P:L-methionine salvage from methylthioadenosine"/>
    <property type="evidence" value="ECO:0007669"/>
    <property type="project" value="UniProtKB-UniPathway"/>
</dbReference>
<keyword evidence="9" id="KW-1185">Reference proteome</keyword>